<dbReference type="Proteomes" id="UP000198999">
    <property type="component" value="Unassembled WGS sequence"/>
</dbReference>
<gene>
    <name evidence="2" type="ORF">SAMN05421824_0694</name>
</gene>
<evidence type="ECO:0000256" key="1">
    <source>
        <dbReference type="SAM" id="Phobius"/>
    </source>
</evidence>
<dbReference type="RefSeq" id="WP_092575385.1">
    <property type="nucleotide sequence ID" value="NZ_FOFN01000001.1"/>
</dbReference>
<reference evidence="2 3" key="1">
    <citation type="submission" date="2016-10" db="EMBL/GenBank/DDBJ databases">
        <authorList>
            <person name="de Groot N.N."/>
        </authorList>
    </citation>
    <scope>NUCLEOTIDE SEQUENCE [LARGE SCALE GENOMIC DNA]</scope>
    <source>
        <strain evidence="2 3">DSM 21035</strain>
    </source>
</reference>
<feature type="transmembrane region" description="Helical" evidence="1">
    <location>
        <begin position="7"/>
        <end position="29"/>
    </location>
</feature>
<accession>A0A1H9BUW4</accession>
<keyword evidence="3" id="KW-1185">Reference proteome</keyword>
<sequence>MRILYKILTSIIFIPILAFVFLFGGVSLMEGYNIFDPYIDTEFSENYTPEKFDLIQMDLSMEEVVELIGEPLRKWTLKNEIQFLYTRDSFLSKRSNIKYLIRDFAWYRSSVYFDGKGQITKIEKGWSYD</sequence>
<keyword evidence="1" id="KW-1133">Transmembrane helix</keyword>
<evidence type="ECO:0000313" key="3">
    <source>
        <dbReference type="Proteomes" id="UP000198999"/>
    </source>
</evidence>
<proteinExistence type="predicted"/>
<name>A0A1H9BUW4_9FLAO</name>
<evidence type="ECO:0000313" key="2">
    <source>
        <dbReference type="EMBL" id="SEP92118.1"/>
    </source>
</evidence>
<keyword evidence="1" id="KW-0472">Membrane</keyword>
<organism evidence="2 3">
    <name type="scientific">Hyunsoonleella jejuensis</name>
    <dbReference type="NCBI Taxonomy" id="419940"/>
    <lineage>
        <taxon>Bacteria</taxon>
        <taxon>Pseudomonadati</taxon>
        <taxon>Bacteroidota</taxon>
        <taxon>Flavobacteriia</taxon>
        <taxon>Flavobacteriales</taxon>
        <taxon>Flavobacteriaceae</taxon>
    </lineage>
</organism>
<dbReference type="AlphaFoldDB" id="A0A1H9BUW4"/>
<protein>
    <recommendedName>
        <fullName evidence="4">Lipoprotein SmpA/OmlA domain-containing protein</fullName>
    </recommendedName>
</protein>
<dbReference type="OrthoDB" id="1262104at2"/>
<evidence type="ECO:0008006" key="4">
    <source>
        <dbReference type="Google" id="ProtNLM"/>
    </source>
</evidence>
<dbReference type="STRING" id="419940.SAMN05421824_0694"/>
<dbReference type="EMBL" id="FOFN01000001">
    <property type="protein sequence ID" value="SEP92118.1"/>
    <property type="molecule type" value="Genomic_DNA"/>
</dbReference>
<keyword evidence="1" id="KW-0812">Transmembrane</keyword>